<feature type="domain" description="HTH araC/xylS-type" evidence="2">
    <location>
        <begin position="12"/>
        <end position="109"/>
    </location>
</feature>
<evidence type="ECO:0000256" key="1">
    <source>
        <dbReference type="ARBA" id="ARBA00023125"/>
    </source>
</evidence>
<name>A0ABS7GIY9_9BACT</name>
<reference evidence="3 4" key="1">
    <citation type="submission" date="2021-08" db="EMBL/GenBank/DDBJ databases">
        <title>The genome sequence of Chitinophaga sp. B61.</title>
        <authorList>
            <person name="Zhang X."/>
        </authorList>
    </citation>
    <scope>NUCLEOTIDE SEQUENCE [LARGE SCALE GENOMIC DNA]</scope>
    <source>
        <strain evidence="3 4">B61</strain>
    </source>
</reference>
<sequence>MQFSKRYQEIVERVHADICSNLQPGQSVQAMAQIHGIPKNALNFYFTKVYGISIYQLKLRVTMSYARKKILNGQSIQDLQEELGYRSPKHFDTVYQSVYQELPSRTLEARQKHVLRMLQKLLCFWYHQIKKERRRVPLIG</sequence>
<dbReference type="RefSeq" id="WP_220252591.1">
    <property type="nucleotide sequence ID" value="NZ_JAICCF010000004.1"/>
</dbReference>
<evidence type="ECO:0000313" key="4">
    <source>
        <dbReference type="Proteomes" id="UP000812961"/>
    </source>
</evidence>
<dbReference type="InterPro" id="IPR018060">
    <property type="entry name" value="HTH_AraC"/>
</dbReference>
<evidence type="ECO:0000313" key="3">
    <source>
        <dbReference type="EMBL" id="MBW8687271.1"/>
    </source>
</evidence>
<dbReference type="SMART" id="SM00342">
    <property type="entry name" value="HTH_ARAC"/>
    <property type="match status" value="1"/>
</dbReference>
<dbReference type="Proteomes" id="UP000812961">
    <property type="component" value="Unassembled WGS sequence"/>
</dbReference>
<dbReference type="PANTHER" id="PTHR43280:SF31">
    <property type="entry name" value="TRANSCRIPTIONAL REGULATORY PROTEIN"/>
    <property type="match status" value="1"/>
</dbReference>
<dbReference type="PROSITE" id="PS01124">
    <property type="entry name" value="HTH_ARAC_FAMILY_2"/>
    <property type="match status" value="1"/>
</dbReference>
<dbReference type="PANTHER" id="PTHR43280">
    <property type="entry name" value="ARAC-FAMILY TRANSCRIPTIONAL REGULATOR"/>
    <property type="match status" value="1"/>
</dbReference>
<dbReference type="EMBL" id="JAICCF010000004">
    <property type="protein sequence ID" value="MBW8687271.1"/>
    <property type="molecule type" value="Genomic_DNA"/>
</dbReference>
<dbReference type="Gene3D" id="1.10.10.60">
    <property type="entry name" value="Homeodomain-like"/>
    <property type="match status" value="1"/>
</dbReference>
<comment type="caution">
    <text evidence="3">The sequence shown here is derived from an EMBL/GenBank/DDBJ whole genome shotgun (WGS) entry which is preliminary data.</text>
</comment>
<keyword evidence="1" id="KW-0238">DNA-binding</keyword>
<dbReference type="Pfam" id="PF12833">
    <property type="entry name" value="HTH_18"/>
    <property type="match status" value="1"/>
</dbReference>
<gene>
    <name evidence="3" type="ORF">K1Y79_23235</name>
</gene>
<accession>A0ABS7GIY9</accession>
<evidence type="ECO:0000259" key="2">
    <source>
        <dbReference type="PROSITE" id="PS01124"/>
    </source>
</evidence>
<proteinExistence type="predicted"/>
<organism evidence="3 4">
    <name type="scientific">Chitinophaga rhizophila</name>
    <dbReference type="NCBI Taxonomy" id="2866212"/>
    <lineage>
        <taxon>Bacteria</taxon>
        <taxon>Pseudomonadati</taxon>
        <taxon>Bacteroidota</taxon>
        <taxon>Chitinophagia</taxon>
        <taxon>Chitinophagales</taxon>
        <taxon>Chitinophagaceae</taxon>
        <taxon>Chitinophaga</taxon>
    </lineage>
</organism>
<protein>
    <submittedName>
        <fullName evidence="3">AraC family transcriptional regulator</fullName>
    </submittedName>
</protein>
<keyword evidence="4" id="KW-1185">Reference proteome</keyword>